<organism evidence="2 3">
    <name type="scientific">Pseudomonas fluorescens HK44</name>
    <dbReference type="NCBI Taxonomy" id="1042209"/>
    <lineage>
        <taxon>Bacteria</taxon>
        <taxon>Pseudomonadati</taxon>
        <taxon>Pseudomonadota</taxon>
        <taxon>Gammaproteobacteria</taxon>
        <taxon>Pseudomonadales</taxon>
        <taxon>Pseudomonadaceae</taxon>
        <taxon>Pseudomonas</taxon>
    </lineage>
</organism>
<sequence>MRKPEEIQKVLLVKDTDTRQVVYGQILYDHYFDDEEPATDRVVRDYLKTFCMDCVLLSSDKLNGVIPDSFTGQVCKVTETPGAKEYAIIINRLACNSDAAWQNRSLSEKSWKPALSYWKSGGQLIGPIESGDRHPSYWDSFISGVWYVISMVALSLILVAVIKTLLGGRKGDDRPG</sequence>
<dbReference type="EMBL" id="AFOY02000015">
    <property type="protein sequence ID" value="EXF94044.1"/>
    <property type="molecule type" value="Genomic_DNA"/>
</dbReference>
<dbReference type="OrthoDB" id="108144at2"/>
<protein>
    <submittedName>
        <fullName evidence="2">Uncharacterized protein</fullName>
    </submittedName>
</protein>
<keyword evidence="1" id="KW-0812">Transmembrane</keyword>
<keyword evidence="1" id="KW-1133">Transmembrane helix</keyword>
<dbReference type="RefSeq" id="WP_019691120.1">
    <property type="nucleotide sequence ID" value="NZ_AFOY02000015.1"/>
</dbReference>
<dbReference type="AlphaFoldDB" id="A0A010RZ65"/>
<dbReference type="Proteomes" id="UP000022611">
    <property type="component" value="Unassembled WGS sequence"/>
</dbReference>
<comment type="caution">
    <text evidence="2">The sequence shown here is derived from an EMBL/GenBank/DDBJ whole genome shotgun (WGS) entry which is preliminary data.</text>
</comment>
<evidence type="ECO:0000313" key="2">
    <source>
        <dbReference type="EMBL" id="EXF94044.1"/>
    </source>
</evidence>
<reference evidence="2 3" key="1">
    <citation type="journal article" date="2011" name="J. Bacteriol.">
        <title>Draft genome sequence of the polycyclic aromatic hydrocarbon-degrading, genetically engineered bioluminescent bioreporter Pseudomonas fluorescens HK44.</title>
        <authorList>
            <person name="Chauhan A."/>
            <person name="Layton A.C."/>
            <person name="Williams D.E."/>
            <person name="Smartt A.E."/>
            <person name="Ripp S."/>
            <person name="Karpinets T.V."/>
            <person name="Brown S.D."/>
            <person name="Sayler G.S."/>
        </authorList>
    </citation>
    <scope>NUCLEOTIDE SEQUENCE [LARGE SCALE GENOMIC DNA]</scope>
    <source>
        <strain evidence="2 3">HK44</strain>
    </source>
</reference>
<gene>
    <name evidence="2" type="ORF">HK44_002870</name>
</gene>
<evidence type="ECO:0000313" key="3">
    <source>
        <dbReference type="Proteomes" id="UP000022611"/>
    </source>
</evidence>
<dbReference type="PATRIC" id="fig|1042209.11.peg.2922"/>
<feature type="transmembrane region" description="Helical" evidence="1">
    <location>
        <begin position="144"/>
        <end position="166"/>
    </location>
</feature>
<accession>A0A010RZ65</accession>
<name>A0A010RZ65_PSEFL</name>
<evidence type="ECO:0000256" key="1">
    <source>
        <dbReference type="SAM" id="Phobius"/>
    </source>
</evidence>
<proteinExistence type="predicted"/>
<keyword evidence="1" id="KW-0472">Membrane</keyword>
<dbReference type="HOGENOM" id="CLU_1523885_0_0_6"/>